<accession>A0A645CJS0</accession>
<comment type="caution">
    <text evidence="2">The sequence shown here is derived from an EMBL/GenBank/DDBJ whole genome shotgun (WGS) entry which is preliminary data.</text>
</comment>
<keyword evidence="1" id="KW-1133">Transmembrane helix</keyword>
<proteinExistence type="predicted"/>
<name>A0A645CJS0_9ZZZZ</name>
<dbReference type="EMBL" id="VSSQ01027779">
    <property type="protein sequence ID" value="MPM77197.1"/>
    <property type="molecule type" value="Genomic_DNA"/>
</dbReference>
<keyword evidence="1" id="KW-0472">Membrane</keyword>
<evidence type="ECO:0000313" key="2">
    <source>
        <dbReference type="EMBL" id="MPM77197.1"/>
    </source>
</evidence>
<gene>
    <name evidence="2" type="ORF">SDC9_124197</name>
</gene>
<evidence type="ECO:0008006" key="3">
    <source>
        <dbReference type="Google" id="ProtNLM"/>
    </source>
</evidence>
<dbReference type="InterPro" id="IPR008969">
    <property type="entry name" value="CarboxyPept-like_regulatory"/>
</dbReference>
<feature type="transmembrane region" description="Helical" evidence="1">
    <location>
        <begin position="12"/>
        <end position="30"/>
    </location>
</feature>
<organism evidence="2">
    <name type="scientific">bioreactor metagenome</name>
    <dbReference type="NCBI Taxonomy" id="1076179"/>
    <lineage>
        <taxon>unclassified sequences</taxon>
        <taxon>metagenomes</taxon>
        <taxon>ecological metagenomes</taxon>
    </lineage>
</organism>
<dbReference type="SUPFAM" id="SSF49464">
    <property type="entry name" value="Carboxypeptidase regulatory domain-like"/>
    <property type="match status" value="1"/>
</dbReference>
<dbReference type="AlphaFoldDB" id="A0A645CJS0"/>
<evidence type="ECO:0000256" key="1">
    <source>
        <dbReference type="SAM" id="Phobius"/>
    </source>
</evidence>
<keyword evidence="1" id="KW-0812">Transmembrane</keyword>
<reference evidence="2" key="1">
    <citation type="submission" date="2019-08" db="EMBL/GenBank/DDBJ databases">
        <authorList>
            <person name="Kucharzyk K."/>
            <person name="Murdoch R.W."/>
            <person name="Higgins S."/>
            <person name="Loffler F."/>
        </authorList>
    </citation>
    <scope>NUCLEOTIDE SEQUENCE</scope>
</reference>
<protein>
    <recommendedName>
        <fullName evidence="3">TonB-dependent receptor SusC</fullName>
    </recommendedName>
</protein>
<sequence>MNISLKKNKEMVKTIIILIVLSVSTCSLFSQNRTIKGRVISEFFETLPEVSIIINDTVEVGKTDLNGFFQIDIPIFEKKILFRAVGLEPATIELVDKCDEVEVVMMLISSADFVSMKRAERKRKKRYEKLPEIHKQAFEKGVFETKYACYNREFEPFYLKSK</sequence>